<evidence type="ECO:0000256" key="1">
    <source>
        <dbReference type="SAM" id="Phobius"/>
    </source>
</evidence>
<reference evidence="3" key="1">
    <citation type="journal article" date="2019" name="Int. J. Syst. Evol. Microbiol.">
        <title>The Global Catalogue of Microorganisms (GCM) 10K type strain sequencing project: providing services to taxonomists for standard genome sequencing and annotation.</title>
        <authorList>
            <consortium name="The Broad Institute Genomics Platform"/>
            <consortium name="The Broad Institute Genome Sequencing Center for Infectious Disease"/>
            <person name="Wu L."/>
            <person name="Ma J."/>
        </authorList>
    </citation>
    <scope>NUCLEOTIDE SEQUENCE [LARGE SCALE GENOMIC DNA]</scope>
    <source>
        <strain evidence="3">JCM 13006</strain>
    </source>
</reference>
<keyword evidence="1" id="KW-1133">Transmembrane helix</keyword>
<dbReference type="Pfam" id="PF20401">
    <property type="entry name" value="Rhomboid_2"/>
    <property type="match status" value="1"/>
</dbReference>
<name>A0ABP9EKM2_9ACTN</name>
<evidence type="ECO:0008006" key="4">
    <source>
        <dbReference type="Google" id="ProtNLM"/>
    </source>
</evidence>
<dbReference type="EMBL" id="BAABIS010000001">
    <property type="protein sequence ID" value="GAA4879628.1"/>
    <property type="molecule type" value="Genomic_DNA"/>
</dbReference>
<keyword evidence="3" id="KW-1185">Reference proteome</keyword>
<protein>
    <recommendedName>
        <fullName evidence="4">Rhomboid family intramembrane serine protease</fullName>
    </recommendedName>
</protein>
<keyword evidence="1" id="KW-0472">Membrane</keyword>
<gene>
    <name evidence="2" type="ORF">GCM10023235_69840</name>
</gene>
<sequence>MDYVRRSPLAFGYLCLLLAGHAWVVYGPSAGLLDYLGTNLDNLGDHPVPALLGSALFFDGTLTDLASTGIVGTLITLGLGVGCFLAWAERRWGAARAAAVFLGGHLAATLLTAAVIVLALHRGWYPPEVRHASDFGISYGAQTVLALGVLAVPRWARLPWALFVLGWPLAGAEWPGGPLPDFTAVGHLLAAGLGFALAAVLGPSRPPTT</sequence>
<evidence type="ECO:0000313" key="3">
    <source>
        <dbReference type="Proteomes" id="UP001501752"/>
    </source>
</evidence>
<keyword evidence="1" id="KW-0812">Transmembrane</keyword>
<feature type="transmembrane region" description="Helical" evidence="1">
    <location>
        <begin position="182"/>
        <end position="202"/>
    </location>
</feature>
<dbReference type="Proteomes" id="UP001501752">
    <property type="component" value="Unassembled WGS sequence"/>
</dbReference>
<accession>A0ABP9EKM2</accession>
<feature type="transmembrane region" description="Helical" evidence="1">
    <location>
        <begin position="65"/>
        <end position="87"/>
    </location>
</feature>
<feature type="transmembrane region" description="Helical" evidence="1">
    <location>
        <begin position="132"/>
        <end position="151"/>
    </location>
</feature>
<feature type="transmembrane region" description="Helical" evidence="1">
    <location>
        <begin position="99"/>
        <end position="120"/>
    </location>
</feature>
<organism evidence="2 3">
    <name type="scientific">Kitasatospora terrestris</name>
    <dbReference type="NCBI Taxonomy" id="258051"/>
    <lineage>
        <taxon>Bacteria</taxon>
        <taxon>Bacillati</taxon>
        <taxon>Actinomycetota</taxon>
        <taxon>Actinomycetes</taxon>
        <taxon>Kitasatosporales</taxon>
        <taxon>Streptomycetaceae</taxon>
        <taxon>Kitasatospora</taxon>
    </lineage>
</organism>
<dbReference type="RefSeq" id="WP_345700907.1">
    <property type="nucleotide sequence ID" value="NZ_BAABIS010000001.1"/>
</dbReference>
<feature type="transmembrane region" description="Helical" evidence="1">
    <location>
        <begin position="158"/>
        <end position="176"/>
    </location>
</feature>
<comment type="caution">
    <text evidence="2">The sequence shown here is derived from an EMBL/GenBank/DDBJ whole genome shotgun (WGS) entry which is preliminary data.</text>
</comment>
<dbReference type="InterPro" id="IPR046862">
    <property type="entry name" value="Rhomboid_2"/>
</dbReference>
<proteinExistence type="predicted"/>
<evidence type="ECO:0000313" key="2">
    <source>
        <dbReference type="EMBL" id="GAA4879628.1"/>
    </source>
</evidence>